<organism evidence="4 5">
    <name type="scientific">Prescottella agglutinans</name>
    <dbReference type="NCBI Taxonomy" id="1644129"/>
    <lineage>
        <taxon>Bacteria</taxon>
        <taxon>Bacillati</taxon>
        <taxon>Actinomycetota</taxon>
        <taxon>Actinomycetes</taxon>
        <taxon>Mycobacteriales</taxon>
        <taxon>Nocardiaceae</taxon>
        <taxon>Prescottella</taxon>
    </lineage>
</organism>
<dbReference type="Pfam" id="PF13561">
    <property type="entry name" value="adh_short_C2"/>
    <property type="match status" value="1"/>
</dbReference>
<keyword evidence="3" id="KW-0520">NAD</keyword>
<dbReference type="RefSeq" id="WP_127915333.1">
    <property type="nucleotide sequence ID" value="NZ_RKLP01000003.1"/>
</dbReference>
<evidence type="ECO:0000313" key="5">
    <source>
        <dbReference type="Proteomes" id="UP000286208"/>
    </source>
</evidence>
<dbReference type="InterPro" id="IPR023985">
    <property type="entry name" value="SDR_subfam_1"/>
</dbReference>
<dbReference type="PANTHER" id="PTHR42760">
    <property type="entry name" value="SHORT-CHAIN DEHYDROGENASES/REDUCTASES FAMILY MEMBER"/>
    <property type="match status" value="1"/>
</dbReference>
<sequence length="269" mass="28198">MTRMAGKVVLITGAGKGMGRTHAVRLAEEGADILAIDLPGERSEADLAETARLVEELGRRAVIGTADIRDFDALTAAVQAGVRELGPLDTVVANAGICDNPGPSWTIDDDIWNRSIDVNITGTWHTVKAGVAELNPAGGSVVIVSSTAAIKAVPGASHYSAAKHAITGLAKTLANELGKRSIRVNTIHPGAVATPMTINPATFARLRPDLENPTEADVAEVLSQRMLLPVPWVESIDVSNAVLFLASDESRYVTGLQMVIDAGQTQKVA</sequence>
<dbReference type="AlphaFoldDB" id="A0A3S3ZWL1"/>
<evidence type="ECO:0000256" key="2">
    <source>
        <dbReference type="ARBA" id="ARBA00023002"/>
    </source>
</evidence>
<evidence type="ECO:0000313" key="4">
    <source>
        <dbReference type="EMBL" id="RVW09951.1"/>
    </source>
</evidence>
<evidence type="ECO:0000256" key="3">
    <source>
        <dbReference type="ARBA" id="ARBA00023027"/>
    </source>
</evidence>
<dbReference type="EMBL" id="RKLP01000003">
    <property type="protein sequence ID" value="RVW09951.1"/>
    <property type="molecule type" value="Genomic_DNA"/>
</dbReference>
<dbReference type="OrthoDB" id="5173603at2"/>
<evidence type="ECO:0000256" key="1">
    <source>
        <dbReference type="ARBA" id="ARBA00006484"/>
    </source>
</evidence>
<dbReference type="SUPFAM" id="SSF51735">
    <property type="entry name" value="NAD(P)-binding Rossmann-fold domains"/>
    <property type="match status" value="1"/>
</dbReference>
<gene>
    <name evidence="4" type="ORF">EGT67_06855</name>
</gene>
<keyword evidence="2" id="KW-0560">Oxidoreductase</keyword>
<dbReference type="NCBIfam" id="TIGR03971">
    <property type="entry name" value="SDR_subfam_1"/>
    <property type="match status" value="1"/>
</dbReference>
<comment type="similarity">
    <text evidence="1">Belongs to the short-chain dehydrogenases/reductases (SDR) family.</text>
</comment>
<accession>A0A3S3ZWL1</accession>
<dbReference type="GO" id="GO:0016616">
    <property type="term" value="F:oxidoreductase activity, acting on the CH-OH group of donors, NAD or NADP as acceptor"/>
    <property type="evidence" value="ECO:0007669"/>
    <property type="project" value="TreeGrafter"/>
</dbReference>
<proteinExistence type="inferred from homology"/>
<name>A0A3S3ZWL1_9NOCA</name>
<comment type="caution">
    <text evidence="4">The sequence shown here is derived from an EMBL/GenBank/DDBJ whole genome shotgun (WGS) entry which is preliminary data.</text>
</comment>
<reference evidence="4 5" key="1">
    <citation type="submission" date="2018-11" db="EMBL/GenBank/DDBJ databases">
        <title>Rhodococcus spongicola sp. nov. and Rhodococcus xishaensis sp. nov. from marine sponges.</title>
        <authorList>
            <person name="Li L."/>
            <person name="Lin H.W."/>
        </authorList>
    </citation>
    <scope>NUCLEOTIDE SEQUENCE [LARGE SCALE GENOMIC DNA]</scope>
    <source>
        <strain evidence="4 5">CCTCC AB2014297</strain>
    </source>
</reference>
<dbReference type="PRINTS" id="PR00080">
    <property type="entry name" value="SDRFAMILY"/>
</dbReference>
<dbReference type="Gene3D" id="3.40.50.720">
    <property type="entry name" value="NAD(P)-binding Rossmann-like Domain"/>
    <property type="match status" value="1"/>
</dbReference>
<dbReference type="CDD" id="cd05233">
    <property type="entry name" value="SDR_c"/>
    <property type="match status" value="1"/>
</dbReference>
<dbReference type="InterPro" id="IPR002347">
    <property type="entry name" value="SDR_fam"/>
</dbReference>
<dbReference type="InterPro" id="IPR020904">
    <property type="entry name" value="Sc_DH/Rdtase_CS"/>
</dbReference>
<dbReference type="PROSITE" id="PS00061">
    <property type="entry name" value="ADH_SHORT"/>
    <property type="match status" value="1"/>
</dbReference>
<dbReference type="Proteomes" id="UP000286208">
    <property type="component" value="Unassembled WGS sequence"/>
</dbReference>
<protein>
    <submittedName>
        <fullName evidence="4">NAD(P)-dependent oxidoreductase</fullName>
    </submittedName>
</protein>
<dbReference type="PANTHER" id="PTHR42760:SF133">
    <property type="entry name" value="3-OXOACYL-[ACYL-CARRIER-PROTEIN] REDUCTASE"/>
    <property type="match status" value="1"/>
</dbReference>
<dbReference type="PRINTS" id="PR00081">
    <property type="entry name" value="GDHRDH"/>
</dbReference>
<keyword evidence="5" id="KW-1185">Reference proteome</keyword>
<dbReference type="InterPro" id="IPR036291">
    <property type="entry name" value="NAD(P)-bd_dom_sf"/>
</dbReference>
<dbReference type="FunFam" id="3.40.50.720:FF:000084">
    <property type="entry name" value="Short-chain dehydrogenase reductase"/>
    <property type="match status" value="1"/>
</dbReference>